<dbReference type="AlphaFoldDB" id="A0A4R4XKK0"/>
<dbReference type="OrthoDB" id="3368165at2"/>
<reference evidence="1 2" key="1">
    <citation type="submission" date="2019-03" db="EMBL/GenBank/DDBJ databases">
        <title>Draft genome sequences of novel Actinobacteria.</title>
        <authorList>
            <person name="Sahin N."/>
            <person name="Ay H."/>
            <person name="Saygin H."/>
        </authorList>
    </citation>
    <scope>NUCLEOTIDE SEQUENCE [LARGE SCALE GENOMIC DNA]</scope>
    <source>
        <strain evidence="1 2">CH32</strain>
    </source>
</reference>
<dbReference type="Proteomes" id="UP000295302">
    <property type="component" value="Unassembled WGS sequence"/>
</dbReference>
<dbReference type="EMBL" id="SMKQ01000318">
    <property type="protein sequence ID" value="TDD31415.1"/>
    <property type="molecule type" value="Genomic_DNA"/>
</dbReference>
<accession>A0A4R4XKK0</accession>
<evidence type="ECO:0008006" key="3">
    <source>
        <dbReference type="Google" id="ProtNLM"/>
    </source>
</evidence>
<evidence type="ECO:0000313" key="1">
    <source>
        <dbReference type="EMBL" id="TDD31415.1"/>
    </source>
</evidence>
<evidence type="ECO:0000313" key="2">
    <source>
        <dbReference type="Proteomes" id="UP000295302"/>
    </source>
</evidence>
<proteinExistence type="predicted"/>
<sequence length="241" mass="26675">MEGRPRKGVWTPATRTALAASFGAAARLRRGRPLHPAGVLFEARLRLHGTPQPWGAPFLDHRMDVYGFARFSRSLGLPPPLPDILGLALRWHQEDATADLLLATTGHTPLGRRLLRPATRWTGMYTSLFPYEAAGRRLVLGALLQRERPLPATFDALVRAADEGPLLLDLAAAAPSGPWRLFGQIELTAPPMTDADLPTRFNPLLRQVPGVRPAGWMNEVRDAAYEAAQRVPDRQKKIRVR</sequence>
<dbReference type="RefSeq" id="WP_132623180.1">
    <property type="nucleotide sequence ID" value="NZ_SMKQ01000318.1"/>
</dbReference>
<keyword evidence="2" id="KW-1185">Reference proteome</keyword>
<name>A0A4R4XKK0_9ACTN</name>
<dbReference type="SUPFAM" id="SSF56634">
    <property type="entry name" value="Heme-dependent catalase-like"/>
    <property type="match status" value="1"/>
</dbReference>
<dbReference type="InterPro" id="IPR020835">
    <property type="entry name" value="Catalase_sf"/>
</dbReference>
<dbReference type="GO" id="GO:0020037">
    <property type="term" value="F:heme binding"/>
    <property type="evidence" value="ECO:0007669"/>
    <property type="project" value="InterPro"/>
</dbReference>
<protein>
    <recommendedName>
        <fullName evidence="3">Phosphodiesterase</fullName>
    </recommendedName>
</protein>
<comment type="caution">
    <text evidence="1">The sequence shown here is derived from an EMBL/GenBank/DDBJ whole genome shotgun (WGS) entry which is preliminary data.</text>
</comment>
<gene>
    <name evidence="1" type="ORF">E1286_44945</name>
</gene>
<organism evidence="1 2">
    <name type="scientific">Nonomuraea terrae</name>
    <dbReference type="NCBI Taxonomy" id="2530383"/>
    <lineage>
        <taxon>Bacteria</taxon>
        <taxon>Bacillati</taxon>
        <taxon>Actinomycetota</taxon>
        <taxon>Actinomycetes</taxon>
        <taxon>Streptosporangiales</taxon>
        <taxon>Streptosporangiaceae</taxon>
        <taxon>Nonomuraea</taxon>
    </lineage>
</organism>